<dbReference type="InterPro" id="IPR013078">
    <property type="entry name" value="His_Pase_superF_clade-1"/>
</dbReference>
<feature type="compositionally biased region" description="Basic and acidic residues" evidence="1">
    <location>
        <begin position="95"/>
        <end position="114"/>
    </location>
</feature>
<feature type="compositionally biased region" description="Basic and acidic residues" evidence="1">
    <location>
        <begin position="157"/>
        <end position="177"/>
    </location>
</feature>
<protein>
    <recommendedName>
        <fullName evidence="4">Phosphoglycerate mutase-like protein</fullName>
    </recommendedName>
</protein>
<dbReference type="InterPro" id="IPR029033">
    <property type="entry name" value="His_PPase_superfam"/>
</dbReference>
<sequence length="374" mass="41279">MTDERDVEGPVYKWLTITFIRHGQAVSNLGGPVPLDDEDILTLLGREQAQAIGRLFRDERDGLKEPRPTVFATVPALDTGAGDPSVAGKQPLESKVAEEQPSKTTKLEDVRESVSKSAGAPGNIRDGEPVASPTKAAEAKDKTSSEPGQDTTDELEIEPKVKMDSEPEQDRDAEKNAAGKRPLMNETSDEKPSKKIKLKSASAPEATAACKPAAVPGSVPERERVAFSVMPWMDNQYHGERYRQLKAKADKIPRNRAFRSRSTSRNGVKLPDAESGGDVERRVVSGLLILLRLYGAELPPEMEPKVDLEDAVWNTSWKLPDGVPHIVLVGHNITLCEMIEAIRCWNSERHWMTDYEFENGGWCASECHMCAWPC</sequence>
<dbReference type="Gene3D" id="3.40.50.1240">
    <property type="entry name" value="Phosphoglycerate mutase-like"/>
    <property type="match status" value="1"/>
</dbReference>
<accession>M2QTC9</accession>
<dbReference type="Proteomes" id="UP000016930">
    <property type="component" value="Unassembled WGS sequence"/>
</dbReference>
<dbReference type="SMART" id="SM00855">
    <property type="entry name" value="PGAM"/>
    <property type="match status" value="1"/>
</dbReference>
<evidence type="ECO:0008006" key="4">
    <source>
        <dbReference type="Google" id="ProtNLM"/>
    </source>
</evidence>
<evidence type="ECO:0000313" key="3">
    <source>
        <dbReference type="Proteomes" id="UP000016930"/>
    </source>
</evidence>
<proteinExistence type="predicted"/>
<keyword evidence="3" id="KW-1185">Reference proteome</keyword>
<evidence type="ECO:0000313" key="2">
    <source>
        <dbReference type="EMBL" id="EMD40303.1"/>
    </source>
</evidence>
<dbReference type="SUPFAM" id="SSF53254">
    <property type="entry name" value="Phosphoglycerate mutase-like"/>
    <property type="match status" value="1"/>
</dbReference>
<organism evidence="2 3">
    <name type="scientific">Ceriporiopsis subvermispora (strain B)</name>
    <name type="common">White-rot fungus</name>
    <name type="synonym">Gelatoporia subvermispora</name>
    <dbReference type="NCBI Taxonomy" id="914234"/>
    <lineage>
        <taxon>Eukaryota</taxon>
        <taxon>Fungi</taxon>
        <taxon>Dikarya</taxon>
        <taxon>Basidiomycota</taxon>
        <taxon>Agaricomycotina</taxon>
        <taxon>Agaricomycetes</taxon>
        <taxon>Polyporales</taxon>
        <taxon>Gelatoporiaceae</taxon>
        <taxon>Gelatoporia</taxon>
    </lineage>
</organism>
<dbReference type="HOGENOM" id="CLU_739664_0_0_1"/>
<gene>
    <name evidence="2" type="ORF">CERSUDRAFT_70712</name>
</gene>
<evidence type="ECO:0000256" key="1">
    <source>
        <dbReference type="SAM" id="MobiDB-lite"/>
    </source>
</evidence>
<dbReference type="EMBL" id="KB445792">
    <property type="protein sequence ID" value="EMD40303.1"/>
    <property type="molecule type" value="Genomic_DNA"/>
</dbReference>
<reference evidence="2 3" key="1">
    <citation type="journal article" date="2012" name="Proc. Natl. Acad. Sci. U.S.A.">
        <title>Comparative genomics of Ceriporiopsis subvermispora and Phanerochaete chrysosporium provide insight into selective ligninolysis.</title>
        <authorList>
            <person name="Fernandez-Fueyo E."/>
            <person name="Ruiz-Duenas F.J."/>
            <person name="Ferreira P."/>
            <person name="Floudas D."/>
            <person name="Hibbett D.S."/>
            <person name="Canessa P."/>
            <person name="Larrondo L.F."/>
            <person name="James T.Y."/>
            <person name="Seelenfreund D."/>
            <person name="Lobos S."/>
            <person name="Polanco R."/>
            <person name="Tello M."/>
            <person name="Honda Y."/>
            <person name="Watanabe T."/>
            <person name="Watanabe T."/>
            <person name="Ryu J.S."/>
            <person name="Kubicek C.P."/>
            <person name="Schmoll M."/>
            <person name="Gaskell J."/>
            <person name="Hammel K.E."/>
            <person name="St John F.J."/>
            <person name="Vanden Wymelenberg A."/>
            <person name="Sabat G."/>
            <person name="Splinter BonDurant S."/>
            <person name="Syed K."/>
            <person name="Yadav J.S."/>
            <person name="Doddapaneni H."/>
            <person name="Subramanian V."/>
            <person name="Lavin J.L."/>
            <person name="Oguiza J.A."/>
            <person name="Perez G."/>
            <person name="Pisabarro A.G."/>
            <person name="Ramirez L."/>
            <person name="Santoyo F."/>
            <person name="Master E."/>
            <person name="Coutinho P.M."/>
            <person name="Henrissat B."/>
            <person name="Lombard V."/>
            <person name="Magnuson J.K."/>
            <person name="Kuees U."/>
            <person name="Hori C."/>
            <person name="Igarashi K."/>
            <person name="Samejima M."/>
            <person name="Held B.W."/>
            <person name="Barry K.W."/>
            <person name="LaButti K.M."/>
            <person name="Lapidus A."/>
            <person name="Lindquist E.A."/>
            <person name="Lucas S.M."/>
            <person name="Riley R."/>
            <person name="Salamov A.A."/>
            <person name="Hoffmeister D."/>
            <person name="Schwenk D."/>
            <person name="Hadar Y."/>
            <person name="Yarden O."/>
            <person name="de Vries R.P."/>
            <person name="Wiebenga A."/>
            <person name="Stenlid J."/>
            <person name="Eastwood D."/>
            <person name="Grigoriev I.V."/>
            <person name="Berka R.M."/>
            <person name="Blanchette R.A."/>
            <person name="Kersten P."/>
            <person name="Martinez A.T."/>
            <person name="Vicuna R."/>
            <person name="Cullen D."/>
        </authorList>
    </citation>
    <scope>NUCLEOTIDE SEQUENCE [LARGE SCALE GENOMIC DNA]</scope>
    <source>
        <strain evidence="2 3">B</strain>
    </source>
</reference>
<name>M2QTC9_CERS8</name>
<feature type="region of interest" description="Disordered" evidence="1">
    <location>
        <begin position="74"/>
        <end position="203"/>
    </location>
</feature>
<dbReference type="CDD" id="cd07040">
    <property type="entry name" value="HP"/>
    <property type="match status" value="1"/>
</dbReference>
<dbReference type="AlphaFoldDB" id="M2QTC9"/>
<dbReference type="OrthoDB" id="354304at2759"/>